<name>A0A4Q9KMP7_PROTD</name>
<keyword evidence="2" id="KW-0732">Signal</keyword>
<proteinExistence type="predicted"/>
<comment type="caution">
    <text evidence="3">The sequence shown here is derived from an EMBL/GenBank/DDBJ whole genome shotgun (WGS) entry which is preliminary data.</text>
</comment>
<feature type="region of interest" description="Disordered" evidence="1">
    <location>
        <begin position="128"/>
        <end position="173"/>
    </location>
</feature>
<reference evidence="3 4" key="1">
    <citation type="submission" date="2019-01" db="EMBL/GenBank/DDBJ databases">
        <title>Lactibacter flavus gen. nov., sp. nov., a novel bacterium of the family Propionibacteriaceae isolated from raw milk and dairy products.</title>
        <authorList>
            <person name="Huptas C."/>
            <person name="Wenning M."/>
            <person name="Breitenwieser F."/>
            <person name="Doll E."/>
            <person name="Von Neubeck M."/>
            <person name="Busse H.-J."/>
            <person name="Scherer S."/>
        </authorList>
    </citation>
    <scope>NUCLEOTIDE SEQUENCE [LARGE SCALE GENOMIC DNA]</scope>
    <source>
        <strain evidence="3 4">DSM 22130</strain>
    </source>
</reference>
<accession>A0A4Q9KMP7</accession>
<dbReference type="RefSeq" id="WP_131171866.1">
    <property type="nucleotide sequence ID" value="NZ_FXTL01000006.1"/>
</dbReference>
<organism evidence="3 4">
    <name type="scientific">Propioniciclava tarda</name>
    <dbReference type="NCBI Taxonomy" id="433330"/>
    <lineage>
        <taxon>Bacteria</taxon>
        <taxon>Bacillati</taxon>
        <taxon>Actinomycetota</taxon>
        <taxon>Actinomycetes</taxon>
        <taxon>Propionibacteriales</taxon>
        <taxon>Propionibacteriaceae</taxon>
        <taxon>Propioniciclava</taxon>
    </lineage>
</organism>
<dbReference type="Proteomes" id="UP000291933">
    <property type="component" value="Unassembled WGS sequence"/>
</dbReference>
<protein>
    <submittedName>
        <fullName evidence="3">Uncharacterized protein</fullName>
    </submittedName>
</protein>
<dbReference type="PROSITE" id="PS51257">
    <property type="entry name" value="PROKAR_LIPOPROTEIN"/>
    <property type="match status" value="1"/>
</dbReference>
<evidence type="ECO:0000256" key="2">
    <source>
        <dbReference type="SAM" id="SignalP"/>
    </source>
</evidence>
<feature type="compositionally biased region" description="Low complexity" evidence="1">
    <location>
        <begin position="128"/>
        <end position="145"/>
    </location>
</feature>
<feature type="chain" id="PRO_5039517767" evidence="2">
    <location>
        <begin position="27"/>
        <end position="413"/>
    </location>
</feature>
<gene>
    <name evidence="3" type="ORF">ET996_07080</name>
</gene>
<feature type="signal peptide" evidence="2">
    <location>
        <begin position="1"/>
        <end position="26"/>
    </location>
</feature>
<evidence type="ECO:0000313" key="3">
    <source>
        <dbReference type="EMBL" id="TBT95029.1"/>
    </source>
</evidence>
<keyword evidence="4" id="KW-1185">Reference proteome</keyword>
<dbReference type="EMBL" id="SDMR01000007">
    <property type="protein sequence ID" value="TBT95029.1"/>
    <property type="molecule type" value="Genomic_DNA"/>
</dbReference>
<evidence type="ECO:0000256" key="1">
    <source>
        <dbReference type="SAM" id="MobiDB-lite"/>
    </source>
</evidence>
<dbReference type="OrthoDB" id="3731377at2"/>
<sequence length="413" mass="40721">MSAMRSWTPLAWAGTVVLALALAACAQPPAQLLDWRPVEVTGVSALGVAPDAVIVGLAADAAKGQAPRVLVFRAGLSSPVEVRPTTGYGAEASWLGFASGPDGLVAVGGARGGAHSNVRWSVWGSLTSSRSASSPSTSSPSTSSGAGNGSWTFGTVAEPVEAPSPTAGSAATSSNLTLVEQPQPFETFGGWGAGALVGITSGPEGPVIAGSWAGAVGLDIALWTPASPATWTRLPASPDLRSTPQLLRKAAGIAATASGLVLVGDEIDLTGEASQTPAAWVARGASGPWTRVALPGGPGRAEAIGCGPSDCLIAGVGADGHARAWRLSGVAASELALPTIGVPEGAKVPSPTTGQLAFPTASGGVLLNVAGAGVRQQTAPPGTPTALVERNGSIYLATTDAAVTTLWTANVAA</sequence>
<dbReference type="AlphaFoldDB" id="A0A4Q9KMP7"/>
<evidence type="ECO:0000313" key="4">
    <source>
        <dbReference type="Proteomes" id="UP000291933"/>
    </source>
</evidence>
<feature type="compositionally biased region" description="Low complexity" evidence="1">
    <location>
        <begin position="163"/>
        <end position="173"/>
    </location>
</feature>